<evidence type="ECO:0000313" key="1">
    <source>
        <dbReference type="EMBL" id="AZA17312.1"/>
    </source>
</evidence>
<keyword evidence="2" id="KW-1185">Reference proteome</keyword>
<dbReference type="Proteomes" id="UP000274035">
    <property type="component" value="Segment"/>
</dbReference>
<accession>A0A3G6JH15</accession>
<organism evidence="1 2">
    <name type="scientific">Lactobacillus phage ViSo-2018a</name>
    <dbReference type="NCBI Taxonomy" id="2267607"/>
    <lineage>
        <taxon>Viruses</taxon>
        <taxon>Duplodnaviria</taxon>
        <taxon>Heunggongvirae</taxon>
        <taxon>Uroviricota</taxon>
        <taxon>Caudoviricetes</taxon>
        <taxon>Tybeckvirinae</taxon>
        <taxon>Lidleunavirus</taxon>
        <taxon>Lidleunavirus ViSo2018a</taxon>
    </lineage>
</organism>
<protein>
    <submittedName>
        <fullName evidence="1">Uncharacterized protein</fullName>
    </submittedName>
</protein>
<name>A0A3G6JH15_9CAUD</name>
<dbReference type="EMBL" id="CP031026">
    <property type="protein sequence ID" value="AZA17312.1"/>
    <property type="molecule type" value="Genomic_DNA"/>
</dbReference>
<sequence length="84" mass="9588">MEHEIDFSKYQVVALTSGKEIIVKNFNSVDVVNNSPCLMCTGIFTSNNFGNSWVDMVINKNNILYTRKLFDNEKRIIRQAEGAI</sequence>
<gene>
    <name evidence="1" type="ORF">DQL93_0665</name>
</gene>
<reference evidence="1 2" key="1">
    <citation type="submission" date="2018-09" db="EMBL/GenBank/DDBJ databases">
        <authorList>
            <person name="Somerville V."/>
        </authorList>
    </citation>
    <scope>NUCLEOTIDE SEQUENCE [LARGE SCALE GENOMIC DNA]</scope>
</reference>
<evidence type="ECO:0000313" key="2">
    <source>
        <dbReference type="Proteomes" id="UP000274035"/>
    </source>
</evidence>
<proteinExistence type="predicted"/>